<protein>
    <submittedName>
        <fullName evidence="2">Uncharacterized protein</fullName>
    </submittedName>
</protein>
<dbReference type="KEGG" id="mec:Q7C_1494"/>
<name>I1YIA0_METFJ</name>
<dbReference type="AlphaFoldDB" id="I1YIA0"/>
<keyword evidence="1" id="KW-1133">Transmembrane helix</keyword>
<gene>
    <name evidence="2" type="ordered locus">Q7C_1494</name>
</gene>
<evidence type="ECO:0000313" key="2">
    <source>
        <dbReference type="EMBL" id="AFJ02643.1"/>
    </source>
</evidence>
<dbReference type="STRING" id="754477.Q7C_1494"/>
<proteinExistence type="predicted"/>
<feature type="transmembrane region" description="Helical" evidence="1">
    <location>
        <begin position="76"/>
        <end position="94"/>
    </location>
</feature>
<dbReference type="EMBL" id="CP003380">
    <property type="protein sequence ID" value="AFJ02643.1"/>
    <property type="molecule type" value="Genomic_DNA"/>
</dbReference>
<dbReference type="Proteomes" id="UP000009145">
    <property type="component" value="Chromosome"/>
</dbReference>
<dbReference type="OrthoDB" id="6370315at2"/>
<reference evidence="2 3" key="1">
    <citation type="journal article" date="2012" name="J. Bacteriol.">
        <title>Complete genome sequences of Methylophaga sp. strain JAM1 and Methylophaga sp. strain JAM7.</title>
        <authorList>
            <person name="Villeneuve C."/>
            <person name="Martineau C."/>
            <person name="Mauffrey F."/>
            <person name="Villemur R."/>
        </authorList>
    </citation>
    <scope>NUCLEOTIDE SEQUENCE [LARGE SCALE GENOMIC DNA]</scope>
    <source>
        <strain evidence="2 3">JAM7</strain>
    </source>
</reference>
<dbReference type="HOGENOM" id="CLU_2343474_0_0_6"/>
<sequence length="97" mass="10634" precursor="true">MRLGWVIAGNVLQLCYALLAFMAVVFSSASLVNTQSLTPMQHFILDNALHVLPLVSLVIIVLTSALYFADAAARWYWLHAIPILLGIAYISYAVGLN</sequence>
<keyword evidence="1" id="KW-0472">Membrane</keyword>
<dbReference type="RefSeq" id="WP_014704063.1">
    <property type="nucleotide sequence ID" value="NC_017856.1"/>
</dbReference>
<evidence type="ECO:0000313" key="3">
    <source>
        <dbReference type="Proteomes" id="UP000009145"/>
    </source>
</evidence>
<keyword evidence="3" id="KW-1185">Reference proteome</keyword>
<dbReference type="PATRIC" id="fig|754477.3.peg.1474"/>
<accession>I1YIA0</accession>
<feature type="transmembrane region" description="Helical" evidence="1">
    <location>
        <begin position="50"/>
        <end position="69"/>
    </location>
</feature>
<evidence type="ECO:0000256" key="1">
    <source>
        <dbReference type="SAM" id="Phobius"/>
    </source>
</evidence>
<keyword evidence="1" id="KW-0812">Transmembrane</keyword>
<organism evidence="2 3">
    <name type="scientific">Methylophaga frappieri (strain ATCC BAA-2434 / DSM 25690 / JAM7)</name>
    <dbReference type="NCBI Taxonomy" id="754477"/>
    <lineage>
        <taxon>Bacteria</taxon>
        <taxon>Pseudomonadati</taxon>
        <taxon>Pseudomonadota</taxon>
        <taxon>Gammaproteobacteria</taxon>
        <taxon>Thiotrichales</taxon>
        <taxon>Piscirickettsiaceae</taxon>
        <taxon>Methylophaga</taxon>
    </lineage>
</organism>